<evidence type="ECO:0000256" key="1">
    <source>
        <dbReference type="SAM" id="Phobius"/>
    </source>
</evidence>
<dbReference type="EMBL" id="CP002357">
    <property type="protein sequence ID" value="ADR35322.1"/>
    <property type="molecule type" value="Genomic_DNA"/>
</dbReference>
<keyword evidence="1" id="KW-1133">Transmembrane helix</keyword>
<sequence>MTHRYILDTNVLIQYPEVFAKVGEQIKLVLPEAVLAEISHAPSTGRWEGLQTLVEEAISRGVEVMQSPHEVKLNIQSMDRAAQRLSGADIDIARIAIDLTNRFGKTAVSVVTADKALIQFLESRNIEAFGAQQFIANTSSQKANQVLQESAGRLASSQSRFAVTSFAMGIVASLVSNMLFSYRNQLLSTIPVWGTILALPLIGIGLYWYRERYRLSYGVFEFCVGVLMGYYIFLPDFDYSKLGATHAIQILGSLYVMVRGMDNIGKGIEGTKFGAYWKQIFS</sequence>
<keyword evidence="1" id="KW-0472">Membrane</keyword>
<keyword evidence="1" id="KW-0812">Transmembrane</keyword>
<gene>
    <name evidence="3" type="ordered locus">Sulku_2672</name>
</gene>
<evidence type="ECO:0000313" key="3">
    <source>
        <dbReference type="EMBL" id="ADR35322.1"/>
    </source>
</evidence>
<dbReference type="SUPFAM" id="SSF88723">
    <property type="entry name" value="PIN domain-like"/>
    <property type="match status" value="1"/>
</dbReference>
<accession>E4U3Q6</accession>
<dbReference type="KEGG" id="sku:Sulku_2672"/>
<dbReference type="HOGENOM" id="CLU_986694_0_0_7"/>
<keyword evidence="3" id="KW-0614">Plasmid</keyword>
<organism evidence="3 4">
    <name type="scientific">Sulfuricurvum kujiense (strain ATCC BAA-921 / DSM 16994 / JCM 11577 / YK-1)</name>
    <dbReference type="NCBI Taxonomy" id="709032"/>
    <lineage>
        <taxon>Bacteria</taxon>
        <taxon>Pseudomonadati</taxon>
        <taxon>Campylobacterota</taxon>
        <taxon>Epsilonproteobacteria</taxon>
        <taxon>Campylobacterales</taxon>
        <taxon>Sulfurimonadaceae</taxon>
        <taxon>Sulfuricurvum</taxon>
    </lineage>
</organism>
<name>E4U3Q6_SULKY</name>
<dbReference type="InterPro" id="IPR029060">
    <property type="entry name" value="PIN-like_dom_sf"/>
</dbReference>
<reference evidence="3 4" key="1">
    <citation type="journal article" date="2012" name="Stand. Genomic Sci.">
        <title>Complete genome sequence of the sulfur compounds oxidizing chemolithoautotroph Sulfuricurvum kujiense type strain (YK-1(T)).</title>
        <authorList>
            <person name="Han C."/>
            <person name="Kotsyurbenko O."/>
            <person name="Chertkov O."/>
            <person name="Held B."/>
            <person name="Lapidus A."/>
            <person name="Nolan M."/>
            <person name="Lucas S."/>
            <person name="Hammon N."/>
            <person name="Deshpande S."/>
            <person name="Cheng J.F."/>
            <person name="Tapia R."/>
            <person name="Goodwin L.A."/>
            <person name="Pitluck S."/>
            <person name="Liolios K."/>
            <person name="Pagani I."/>
            <person name="Ivanova N."/>
            <person name="Mavromatis K."/>
            <person name="Mikhailova N."/>
            <person name="Pati A."/>
            <person name="Chen A."/>
            <person name="Palaniappan K."/>
            <person name="Land M."/>
            <person name="Hauser L."/>
            <person name="Chang Y.J."/>
            <person name="Jeffries C.D."/>
            <person name="Brambilla E.M."/>
            <person name="Rohde M."/>
            <person name="Spring S."/>
            <person name="Sikorski J."/>
            <person name="Goker M."/>
            <person name="Woyke T."/>
            <person name="Bristow J."/>
            <person name="Eisen J.A."/>
            <person name="Markowitz V."/>
            <person name="Hugenholtz P."/>
            <person name="Kyrpides N.C."/>
            <person name="Klenk H.P."/>
            <person name="Detter J.C."/>
        </authorList>
    </citation>
    <scope>NUCLEOTIDE SEQUENCE [LARGE SCALE GENOMIC DNA]</scope>
    <source>
        <strain evidence="4">ATCC BAA-921 / DSM 16994 / JCM 11577 / YK-1</strain>
    </source>
</reference>
<geneLocation type="plasmid" evidence="3 4">
    <name>pSULKU02</name>
</geneLocation>
<dbReference type="Gene3D" id="3.40.50.1010">
    <property type="entry name" value="5'-nuclease"/>
    <property type="match status" value="1"/>
</dbReference>
<protein>
    <recommendedName>
        <fullName evidence="2">PIN domain-containing protein</fullName>
    </recommendedName>
</protein>
<feature type="transmembrane region" description="Helical" evidence="1">
    <location>
        <begin position="161"/>
        <end position="180"/>
    </location>
</feature>
<feature type="domain" description="PIN" evidence="2">
    <location>
        <begin position="5"/>
        <end position="129"/>
    </location>
</feature>
<dbReference type="AlphaFoldDB" id="E4U3Q6"/>
<dbReference type="Pfam" id="PF13638">
    <property type="entry name" value="PIN_4"/>
    <property type="match status" value="1"/>
</dbReference>
<dbReference type="InterPro" id="IPR002716">
    <property type="entry name" value="PIN_dom"/>
</dbReference>
<feature type="transmembrane region" description="Helical" evidence="1">
    <location>
        <begin position="186"/>
        <end position="208"/>
    </location>
</feature>
<keyword evidence="4" id="KW-1185">Reference proteome</keyword>
<feature type="transmembrane region" description="Helical" evidence="1">
    <location>
        <begin position="215"/>
        <end position="233"/>
    </location>
</feature>
<dbReference type="Proteomes" id="UP000008721">
    <property type="component" value="Plasmid pSULKU02"/>
</dbReference>
<proteinExistence type="predicted"/>
<evidence type="ECO:0000313" key="4">
    <source>
        <dbReference type="Proteomes" id="UP000008721"/>
    </source>
</evidence>
<evidence type="ECO:0000259" key="2">
    <source>
        <dbReference type="Pfam" id="PF13638"/>
    </source>
</evidence>